<dbReference type="AlphaFoldDB" id="A0A9D9N175"/>
<dbReference type="PANTHER" id="PTHR43213">
    <property type="entry name" value="BIFUNCTIONAL DTTP/UTP PYROPHOSPHATASE/METHYLTRANSFERASE PROTEIN-RELATED"/>
    <property type="match status" value="1"/>
</dbReference>
<dbReference type="GO" id="GO:0047429">
    <property type="term" value="F:nucleoside triphosphate diphosphatase activity"/>
    <property type="evidence" value="ECO:0007669"/>
    <property type="project" value="UniProtKB-EC"/>
</dbReference>
<comment type="similarity">
    <text evidence="4">Belongs to the Maf family. YhdE subfamily.</text>
</comment>
<dbReference type="Pfam" id="PF02545">
    <property type="entry name" value="Maf"/>
    <property type="match status" value="1"/>
</dbReference>
<dbReference type="InterPro" id="IPR003697">
    <property type="entry name" value="Maf-like"/>
</dbReference>
<accession>A0A9D9N175</accession>
<evidence type="ECO:0000313" key="5">
    <source>
        <dbReference type="EMBL" id="MBO8456574.1"/>
    </source>
</evidence>
<dbReference type="EC" id="3.6.1.9" evidence="4"/>
<proteinExistence type="inferred from homology"/>
<evidence type="ECO:0000256" key="4">
    <source>
        <dbReference type="HAMAP-Rule" id="MF_00528"/>
    </source>
</evidence>
<reference evidence="5" key="1">
    <citation type="submission" date="2020-10" db="EMBL/GenBank/DDBJ databases">
        <authorList>
            <person name="Gilroy R."/>
        </authorList>
    </citation>
    <scope>NUCLEOTIDE SEQUENCE</scope>
    <source>
        <strain evidence="5">B1-3475</strain>
    </source>
</reference>
<dbReference type="SUPFAM" id="SSF52972">
    <property type="entry name" value="ITPase-like"/>
    <property type="match status" value="1"/>
</dbReference>
<dbReference type="Gene3D" id="3.90.950.10">
    <property type="match status" value="1"/>
</dbReference>
<protein>
    <recommendedName>
        <fullName evidence="4">dTTP/UTP pyrophosphatase</fullName>
        <shortName evidence="4">dTTPase/UTPase</shortName>
        <ecNumber evidence="4">3.6.1.9</ecNumber>
    </recommendedName>
    <alternativeName>
        <fullName evidence="4">Nucleoside triphosphate pyrophosphatase</fullName>
    </alternativeName>
    <alternativeName>
        <fullName evidence="4">Nucleotide pyrophosphatase</fullName>
        <shortName evidence="4">Nucleotide PPase</shortName>
    </alternativeName>
</protein>
<keyword evidence="3 4" id="KW-0546">Nucleotide metabolism</keyword>
<keyword evidence="4" id="KW-0963">Cytoplasm</keyword>
<comment type="caution">
    <text evidence="5">The sequence shown here is derived from an EMBL/GenBank/DDBJ whole genome shotgun (WGS) entry which is preliminary data.</text>
</comment>
<dbReference type="HAMAP" id="MF_00528">
    <property type="entry name" value="Maf"/>
    <property type="match status" value="1"/>
</dbReference>
<gene>
    <name evidence="5" type="primary">maf</name>
    <name evidence="5" type="ORF">IAC08_09285</name>
</gene>
<evidence type="ECO:0000256" key="3">
    <source>
        <dbReference type="ARBA" id="ARBA00023080"/>
    </source>
</evidence>
<evidence type="ECO:0000313" key="6">
    <source>
        <dbReference type="Proteomes" id="UP000823617"/>
    </source>
</evidence>
<dbReference type="Proteomes" id="UP000823617">
    <property type="component" value="Unassembled WGS sequence"/>
</dbReference>
<feature type="site" description="Important for substrate specificity" evidence="4">
    <location>
        <position position="72"/>
    </location>
</feature>
<dbReference type="InterPro" id="IPR029001">
    <property type="entry name" value="ITPase-like_fam"/>
</dbReference>
<comment type="catalytic activity">
    <reaction evidence="4">
        <text>UTP + H2O = UMP + diphosphate + H(+)</text>
        <dbReference type="Rhea" id="RHEA:29395"/>
        <dbReference type="ChEBI" id="CHEBI:15377"/>
        <dbReference type="ChEBI" id="CHEBI:15378"/>
        <dbReference type="ChEBI" id="CHEBI:33019"/>
        <dbReference type="ChEBI" id="CHEBI:46398"/>
        <dbReference type="ChEBI" id="CHEBI:57865"/>
        <dbReference type="EC" id="3.6.1.9"/>
    </reaction>
</comment>
<evidence type="ECO:0000256" key="1">
    <source>
        <dbReference type="ARBA" id="ARBA00001968"/>
    </source>
</evidence>
<comment type="caution">
    <text evidence="4">Lacks conserved residue(s) required for the propagation of feature annotation.</text>
</comment>
<dbReference type="PANTHER" id="PTHR43213:SF5">
    <property type="entry name" value="BIFUNCTIONAL DTTP_UTP PYROPHOSPHATASE_METHYLTRANSFERASE PROTEIN-RELATED"/>
    <property type="match status" value="1"/>
</dbReference>
<dbReference type="GO" id="GO:0005737">
    <property type="term" value="C:cytoplasm"/>
    <property type="evidence" value="ECO:0007669"/>
    <property type="project" value="UniProtKB-SubCell"/>
</dbReference>
<dbReference type="EMBL" id="JADIMK010000101">
    <property type="protein sequence ID" value="MBO8456574.1"/>
    <property type="molecule type" value="Genomic_DNA"/>
</dbReference>
<organism evidence="5 6">
    <name type="scientific">Candidatus Cryptobacteroides intestinigallinarum</name>
    <dbReference type="NCBI Taxonomy" id="2840767"/>
    <lineage>
        <taxon>Bacteria</taxon>
        <taxon>Pseudomonadati</taxon>
        <taxon>Bacteroidota</taxon>
        <taxon>Bacteroidia</taxon>
        <taxon>Bacteroidales</taxon>
        <taxon>Candidatus Cryptobacteroides</taxon>
    </lineage>
</organism>
<dbReference type="CDD" id="cd00555">
    <property type="entry name" value="Maf"/>
    <property type="match status" value="1"/>
</dbReference>
<dbReference type="NCBIfam" id="TIGR00172">
    <property type="entry name" value="maf"/>
    <property type="match status" value="1"/>
</dbReference>
<feature type="site" description="Important for substrate specificity" evidence="4">
    <location>
        <position position="12"/>
    </location>
</feature>
<dbReference type="PIRSF" id="PIRSF006305">
    <property type="entry name" value="Maf"/>
    <property type="match status" value="1"/>
</dbReference>
<feature type="site" description="Important for substrate specificity" evidence="4">
    <location>
        <position position="154"/>
    </location>
</feature>
<evidence type="ECO:0000256" key="2">
    <source>
        <dbReference type="ARBA" id="ARBA00022801"/>
    </source>
</evidence>
<comment type="cofactor">
    <cofactor evidence="1 4">
        <name>a divalent metal cation</name>
        <dbReference type="ChEBI" id="CHEBI:60240"/>
    </cofactor>
</comment>
<name>A0A9D9N175_9BACT</name>
<comment type="function">
    <text evidence="4">Nucleoside triphosphate pyrophosphatase that hydrolyzes dTTP and UTP. May have a dual role in cell division arrest and in preventing the incorporation of modified nucleotides into cellular nucleic acids.</text>
</comment>
<reference evidence="5" key="2">
    <citation type="journal article" date="2021" name="PeerJ">
        <title>Extensive microbial diversity within the chicken gut microbiome revealed by metagenomics and culture.</title>
        <authorList>
            <person name="Gilroy R."/>
            <person name="Ravi A."/>
            <person name="Getino M."/>
            <person name="Pursley I."/>
            <person name="Horton D.L."/>
            <person name="Alikhan N.F."/>
            <person name="Baker D."/>
            <person name="Gharbi K."/>
            <person name="Hall N."/>
            <person name="Watson M."/>
            <person name="Adriaenssens E.M."/>
            <person name="Foster-Nyarko E."/>
            <person name="Jarju S."/>
            <person name="Secka A."/>
            <person name="Antonio M."/>
            <person name="Oren A."/>
            <person name="Chaudhuri R.R."/>
            <person name="La Ragione R."/>
            <person name="Hildebrand F."/>
            <person name="Pallen M.J."/>
        </authorList>
    </citation>
    <scope>NUCLEOTIDE SEQUENCE</scope>
    <source>
        <strain evidence="5">B1-3475</strain>
    </source>
</reference>
<comment type="subcellular location">
    <subcellularLocation>
        <location evidence="4">Cytoplasm</location>
    </subcellularLocation>
</comment>
<keyword evidence="2 4" id="KW-0378">Hydrolase</keyword>
<feature type="active site" description="Proton acceptor" evidence="4">
    <location>
        <position position="71"/>
    </location>
</feature>
<sequence length="189" mass="21580">MKKIILGSGSPRRRELLHGLDIDFEVDTLNDFKEEYSLDTPHVKIPELLSRGKSHGFHRPLSDDEILITSDTLVLCGDKVMGKPHSREEAVMMLRTLSGREHQVITAVTIRDNARETTFSDTATVHFKPLSDEEINYYIDRYKPFDKAGAYGIQEWIGYIGITGITGSFYTIMGFPVHRVYEELRKFIG</sequence>
<dbReference type="GO" id="GO:0009117">
    <property type="term" value="P:nucleotide metabolic process"/>
    <property type="evidence" value="ECO:0007669"/>
    <property type="project" value="UniProtKB-KW"/>
</dbReference>
<comment type="catalytic activity">
    <reaction evidence="4">
        <text>dTTP + H2O = dTMP + diphosphate + H(+)</text>
        <dbReference type="Rhea" id="RHEA:28534"/>
        <dbReference type="ChEBI" id="CHEBI:15377"/>
        <dbReference type="ChEBI" id="CHEBI:15378"/>
        <dbReference type="ChEBI" id="CHEBI:33019"/>
        <dbReference type="ChEBI" id="CHEBI:37568"/>
        <dbReference type="ChEBI" id="CHEBI:63528"/>
        <dbReference type="EC" id="3.6.1.9"/>
    </reaction>
</comment>